<dbReference type="EMBL" id="VEVO01000020">
    <property type="protein sequence ID" value="KAF0025678.1"/>
    <property type="molecule type" value="Genomic_DNA"/>
</dbReference>
<dbReference type="Proteomes" id="UP000438429">
    <property type="component" value="Unassembled WGS sequence"/>
</dbReference>
<evidence type="ECO:0000256" key="1">
    <source>
        <dbReference type="SAM" id="MobiDB-lite"/>
    </source>
</evidence>
<feature type="compositionally biased region" description="Basic and acidic residues" evidence="1">
    <location>
        <begin position="46"/>
        <end position="59"/>
    </location>
</feature>
<protein>
    <submittedName>
        <fullName evidence="2">Uncharacterized protein</fullName>
    </submittedName>
</protein>
<sequence>MIPMLMNVTVGDEASPNGDVSCRVGAGNTRVEERWENESPPLHQSVIHEQRESSEKFTTPDKTSPMIRSRSADGQRKRASGGRSLA</sequence>
<comment type="caution">
    <text evidence="2">The sequence shown here is derived from an EMBL/GenBank/DDBJ whole genome shotgun (WGS) entry which is preliminary data.</text>
</comment>
<name>A0A6A4S0L8_SCOMX</name>
<feature type="region of interest" description="Disordered" evidence="1">
    <location>
        <begin position="1"/>
        <end position="86"/>
    </location>
</feature>
<organism evidence="2 3">
    <name type="scientific">Scophthalmus maximus</name>
    <name type="common">Turbot</name>
    <name type="synonym">Psetta maxima</name>
    <dbReference type="NCBI Taxonomy" id="52904"/>
    <lineage>
        <taxon>Eukaryota</taxon>
        <taxon>Metazoa</taxon>
        <taxon>Chordata</taxon>
        <taxon>Craniata</taxon>
        <taxon>Vertebrata</taxon>
        <taxon>Euteleostomi</taxon>
        <taxon>Actinopterygii</taxon>
        <taxon>Neopterygii</taxon>
        <taxon>Teleostei</taxon>
        <taxon>Neoteleostei</taxon>
        <taxon>Acanthomorphata</taxon>
        <taxon>Carangaria</taxon>
        <taxon>Pleuronectiformes</taxon>
        <taxon>Pleuronectoidei</taxon>
        <taxon>Scophthalmidae</taxon>
        <taxon>Scophthalmus</taxon>
    </lineage>
</organism>
<evidence type="ECO:0000313" key="3">
    <source>
        <dbReference type="Proteomes" id="UP000438429"/>
    </source>
</evidence>
<evidence type="ECO:0000313" key="2">
    <source>
        <dbReference type="EMBL" id="KAF0025678.1"/>
    </source>
</evidence>
<proteinExistence type="predicted"/>
<reference evidence="2 3" key="1">
    <citation type="submission" date="2019-06" db="EMBL/GenBank/DDBJ databases">
        <title>Draft genomes of female and male turbot (Scophthalmus maximus).</title>
        <authorList>
            <person name="Xu H."/>
            <person name="Xu X.-W."/>
            <person name="Shao C."/>
            <person name="Chen S."/>
        </authorList>
    </citation>
    <scope>NUCLEOTIDE SEQUENCE [LARGE SCALE GENOMIC DNA]</scope>
    <source>
        <strain evidence="2">Ysfricsl-2016a</strain>
        <tissue evidence="2">Blood</tissue>
    </source>
</reference>
<gene>
    <name evidence="2" type="ORF">F2P81_022559</name>
</gene>
<accession>A0A6A4S0L8</accession>
<dbReference type="AlphaFoldDB" id="A0A6A4S0L8"/>